<keyword evidence="3" id="KW-1185">Reference proteome</keyword>
<sequence>MAEIHVRGLRFHVQRLGPSEGPVVVFVHGLVMDNLSSFYYTLAAPLARDGIHTVLFDLRGHGLSARPKAGYTPQESASDLLAILDELGITEPVYLLGNSYGGIVAMHTALKAAERVAGVVLVEAACAGTPGELWVEDIVNTLSVAALGLEFDRTQDQLRTLGQRKVAKLAGNADALLNGTSLIDDLMSGALLSKQDLKEVQCPVLGVFGAESELVDAAQDLATHVRNCELHVIPGLGHTVLREATGDLLSLIRGWLG</sequence>
<dbReference type="RefSeq" id="WP_132123647.1">
    <property type="nucleotide sequence ID" value="NZ_SLWS01000010.1"/>
</dbReference>
<feature type="domain" description="Serine aminopeptidase S33" evidence="1">
    <location>
        <begin position="23"/>
        <end position="243"/>
    </location>
</feature>
<name>A0A4R2J4M3_9PSEU</name>
<dbReference type="SUPFAM" id="SSF53474">
    <property type="entry name" value="alpha/beta-Hydrolases"/>
    <property type="match status" value="1"/>
</dbReference>
<dbReference type="InterPro" id="IPR000073">
    <property type="entry name" value="AB_hydrolase_1"/>
</dbReference>
<dbReference type="InterPro" id="IPR050228">
    <property type="entry name" value="Carboxylesterase_BioH"/>
</dbReference>
<protein>
    <submittedName>
        <fullName evidence="2">Pimeloyl-ACP methyl ester carboxylesterase</fullName>
    </submittedName>
</protein>
<dbReference type="EMBL" id="SLWS01000010">
    <property type="protein sequence ID" value="TCO53691.1"/>
    <property type="molecule type" value="Genomic_DNA"/>
</dbReference>
<dbReference type="Proteomes" id="UP000295680">
    <property type="component" value="Unassembled WGS sequence"/>
</dbReference>
<comment type="caution">
    <text evidence="2">The sequence shown here is derived from an EMBL/GenBank/DDBJ whole genome shotgun (WGS) entry which is preliminary data.</text>
</comment>
<evidence type="ECO:0000313" key="2">
    <source>
        <dbReference type="EMBL" id="TCO53691.1"/>
    </source>
</evidence>
<dbReference type="InterPro" id="IPR022742">
    <property type="entry name" value="Hydrolase_4"/>
</dbReference>
<evidence type="ECO:0000259" key="1">
    <source>
        <dbReference type="Pfam" id="PF12146"/>
    </source>
</evidence>
<organism evidence="2 3">
    <name type="scientific">Actinocrispum wychmicini</name>
    <dbReference type="NCBI Taxonomy" id="1213861"/>
    <lineage>
        <taxon>Bacteria</taxon>
        <taxon>Bacillati</taxon>
        <taxon>Actinomycetota</taxon>
        <taxon>Actinomycetes</taxon>
        <taxon>Pseudonocardiales</taxon>
        <taxon>Pseudonocardiaceae</taxon>
        <taxon>Actinocrispum</taxon>
    </lineage>
</organism>
<dbReference type="PRINTS" id="PR00111">
    <property type="entry name" value="ABHYDROLASE"/>
</dbReference>
<dbReference type="OrthoDB" id="2645723at2"/>
<dbReference type="Gene3D" id="3.40.50.1820">
    <property type="entry name" value="alpha/beta hydrolase"/>
    <property type="match status" value="1"/>
</dbReference>
<reference evidence="2 3" key="1">
    <citation type="submission" date="2019-03" db="EMBL/GenBank/DDBJ databases">
        <title>Genomic Encyclopedia of Type Strains, Phase IV (KMG-IV): sequencing the most valuable type-strain genomes for metagenomic binning, comparative biology and taxonomic classification.</title>
        <authorList>
            <person name="Goeker M."/>
        </authorList>
    </citation>
    <scope>NUCLEOTIDE SEQUENCE [LARGE SCALE GENOMIC DNA]</scope>
    <source>
        <strain evidence="2 3">DSM 45934</strain>
    </source>
</reference>
<dbReference type="Pfam" id="PF12146">
    <property type="entry name" value="Hydrolase_4"/>
    <property type="match status" value="1"/>
</dbReference>
<dbReference type="AlphaFoldDB" id="A0A4R2J4M3"/>
<dbReference type="GO" id="GO:0003824">
    <property type="term" value="F:catalytic activity"/>
    <property type="evidence" value="ECO:0007669"/>
    <property type="project" value="UniProtKB-ARBA"/>
</dbReference>
<gene>
    <name evidence="2" type="ORF">EV192_110281</name>
</gene>
<evidence type="ECO:0000313" key="3">
    <source>
        <dbReference type="Proteomes" id="UP000295680"/>
    </source>
</evidence>
<proteinExistence type="predicted"/>
<dbReference type="PANTHER" id="PTHR43194:SF2">
    <property type="entry name" value="PEROXISOMAL MEMBRANE PROTEIN LPX1"/>
    <property type="match status" value="1"/>
</dbReference>
<dbReference type="PANTHER" id="PTHR43194">
    <property type="entry name" value="HYDROLASE ALPHA/BETA FOLD FAMILY"/>
    <property type="match status" value="1"/>
</dbReference>
<dbReference type="InterPro" id="IPR029058">
    <property type="entry name" value="AB_hydrolase_fold"/>
</dbReference>
<accession>A0A4R2J4M3</accession>